<feature type="transmembrane region" description="Helical" evidence="1">
    <location>
        <begin position="85"/>
        <end position="103"/>
    </location>
</feature>
<dbReference type="InterPro" id="IPR050879">
    <property type="entry name" value="Acyltransferase_3"/>
</dbReference>
<feature type="transmembrane region" description="Helical" evidence="1">
    <location>
        <begin position="313"/>
        <end position="332"/>
    </location>
</feature>
<dbReference type="PANTHER" id="PTHR23028">
    <property type="entry name" value="ACETYLTRANSFERASE"/>
    <property type="match status" value="1"/>
</dbReference>
<keyword evidence="1" id="KW-0812">Transmembrane</keyword>
<dbReference type="GO" id="GO:0009103">
    <property type="term" value="P:lipopolysaccharide biosynthetic process"/>
    <property type="evidence" value="ECO:0007669"/>
    <property type="project" value="TreeGrafter"/>
</dbReference>
<reference evidence="4" key="1">
    <citation type="submission" date="2018-05" db="EMBL/GenBank/DDBJ databases">
        <title>Pedobacter paludis sp. nov., isolated from wetland soil.</title>
        <authorList>
            <person name="Zhang Y."/>
        </authorList>
    </citation>
    <scope>NUCLEOTIDE SEQUENCE [LARGE SCALE GENOMIC DNA]</scope>
    <source>
        <strain evidence="4">R-8</strain>
    </source>
</reference>
<feature type="transmembrane region" description="Helical" evidence="1">
    <location>
        <begin position="12"/>
        <end position="30"/>
    </location>
</feature>
<feature type="transmembrane region" description="Helical" evidence="1">
    <location>
        <begin position="279"/>
        <end position="301"/>
    </location>
</feature>
<feature type="transmembrane region" description="Helical" evidence="1">
    <location>
        <begin position="50"/>
        <end position="69"/>
    </location>
</feature>
<dbReference type="RefSeq" id="WP_109928340.1">
    <property type="nucleotide sequence ID" value="NZ_QGNY01000001.1"/>
</dbReference>
<dbReference type="EMBL" id="QGNY01000001">
    <property type="protein sequence ID" value="PWS33759.1"/>
    <property type="molecule type" value="Genomic_DNA"/>
</dbReference>
<comment type="caution">
    <text evidence="3">The sequence shown here is derived from an EMBL/GenBank/DDBJ whole genome shotgun (WGS) entry which is preliminary data.</text>
</comment>
<feature type="domain" description="Acyltransferase 3" evidence="2">
    <location>
        <begin position="6"/>
        <end position="327"/>
    </location>
</feature>
<dbReference type="Proteomes" id="UP000245391">
    <property type="component" value="Unassembled WGS sequence"/>
</dbReference>
<name>A0A317F746_9SPHI</name>
<keyword evidence="1" id="KW-0472">Membrane</keyword>
<feature type="transmembrane region" description="Helical" evidence="1">
    <location>
        <begin position="249"/>
        <end position="267"/>
    </location>
</feature>
<dbReference type="OrthoDB" id="290051at2"/>
<evidence type="ECO:0000313" key="4">
    <source>
        <dbReference type="Proteomes" id="UP000245391"/>
    </source>
</evidence>
<organism evidence="3 4">
    <name type="scientific">Pedobacter paludis</name>
    <dbReference type="NCBI Taxonomy" id="2203212"/>
    <lineage>
        <taxon>Bacteria</taxon>
        <taxon>Pseudomonadati</taxon>
        <taxon>Bacteroidota</taxon>
        <taxon>Sphingobacteriia</taxon>
        <taxon>Sphingobacteriales</taxon>
        <taxon>Sphingobacteriaceae</taxon>
        <taxon>Pedobacter</taxon>
    </lineage>
</organism>
<dbReference type="GO" id="GO:0016747">
    <property type="term" value="F:acyltransferase activity, transferring groups other than amino-acyl groups"/>
    <property type="evidence" value="ECO:0007669"/>
    <property type="project" value="InterPro"/>
</dbReference>
<accession>A0A317F746</accession>
<evidence type="ECO:0000313" key="3">
    <source>
        <dbReference type="EMBL" id="PWS33759.1"/>
    </source>
</evidence>
<evidence type="ECO:0000256" key="1">
    <source>
        <dbReference type="SAM" id="Phobius"/>
    </source>
</evidence>
<dbReference type="Pfam" id="PF01757">
    <property type="entry name" value="Acyl_transf_3"/>
    <property type="match status" value="1"/>
</dbReference>
<keyword evidence="4" id="KW-1185">Reference proteome</keyword>
<dbReference type="PANTHER" id="PTHR23028:SF53">
    <property type="entry name" value="ACYL_TRANSF_3 DOMAIN-CONTAINING PROTEIN"/>
    <property type="match status" value="1"/>
</dbReference>
<gene>
    <name evidence="3" type="ORF">DF947_03880</name>
</gene>
<feature type="transmembrane region" description="Helical" evidence="1">
    <location>
        <begin position="215"/>
        <end position="237"/>
    </location>
</feature>
<feature type="transmembrane region" description="Helical" evidence="1">
    <location>
        <begin position="189"/>
        <end position="208"/>
    </location>
</feature>
<proteinExistence type="predicted"/>
<keyword evidence="1" id="KW-1133">Transmembrane helix</keyword>
<dbReference type="InterPro" id="IPR002656">
    <property type="entry name" value="Acyl_transf_3_dom"/>
</dbReference>
<protein>
    <recommendedName>
        <fullName evidence="2">Acyltransferase 3 domain-containing protein</fullName>
    </recommendedName>
</protein>
<feature type="transmembrane region" description="Helical" evidence="1">
    <location>
        <begin position="134"/>
        <end position="155"/>
    </location>
</feature>
<evidence type="ECO:0000259" key="2">
    <source>
        <dbReference type="Pfam" id="PF01757"/>
    </source>
</evidence>
<dbReference type="GO" id="GO:0016020">
    <property type="term" value="C:membrane"/>
    <property type="evidence" value="ECO:0007669"/>
    <property type="project" value="TreeGrafter"/>
</dbReference>
<dbReference type="AlphaFoldDB" id="A0A317F746"/>
<feature type="transmembrane region" description="Helical" evidence="1">
    <location>
        <begin position="162"/>
        <end position="183"/>
    </location>
</feature>
<sequence>MNQKRIYQIDLFRFLAALAVMIFHYTFRGFYSGKLSIIDYPSISWLTKYLYLGVDLFFIISGFVIFMSMKNSTLPKFIVSRISRIYPAFWVAVTFTSLVILFSKDPKFIISTKQYFANLTLFNSAVGIENIDGVYWSLIIELKFYFLMGILLLLNGMDKIKILMISWLLLSFIMYFTGSNILITKILKTIFFPQYSSYFIAGMIFYLVYDKGNSIVYFIMLFFCYVLSVLTSLERIVDFSHDFNSPFNPTIIILSITAFYLLMLGVSIGKLQFLNRKNFVVLGAITYPLYLIHQNIGFIIINKINYSMNKYLLLISLTLGMLIVAYMMQKYIEKPFAKWLKKILSKNIEPKKSALSSLADNTMMNSKS</sequence>